<evidence type="ECO:0000313" key="2">
    <source>
        <dbReference type="EMBL" id="GIL40740.1"/>
    </source>
</evidence>
<evidence type="ECO:0008006" key="4">
    <source>
        <dbReference type="Google" id="ProtNLM"/>
    </source>
</evidence>
<evidence type="ECO:0000313" key="3">
    <source>
        <dbReference type="Proteomes" id="UP000681075"/>
    </source>
</evidence>
<name>A0A8S8XIZ0_9PROT</name>
<organism evidence="2 3">
    <name type="scientific">Roseiterribacter gracilis</name>
    <dbReference type="NCBI Taxonomy" id="2812848"/>
    <lineage>
        <taxon>Bacteria</taxon>
        <taxon>Pseudomonadati</taxon>
        <taxon>Pseudomonadota</taxon>
        <taxon>Alphaproteobacteria</taxon>
        <taxon>Rhodospirillales</taxon>
        <taxon>Roseiterribacteraceae</taxon>
        <taxon>Roseiterribacter</taxon>
    </lineage>
</organism>
<dbReference type="AlphaFoldDB" id="A0A8S8XIZ0"/>
<evidence type="ECO:0000256" key="1">
    <source>
        <dbReference type="SAM" id="SignalP"/>
    </source>
</evidence>
<feature type="signal peptide" evidence="1">
    <location>
        <begin position="1"/>
        <end position="19"/>
    </location>
</feature>
<dbReference type="Proteomes" id="UP000681075">
    <property type="component" value="Unassembled WGS sequence"/>
</dbReference>
<reference evidence="2" key="1">
    <citation type="submission" date="2021-02" db="EMBL/GenBank/DDBJ databases">
        <title>Genome sequence of Rhodospirillales sp. strain TMPK1 isolated from soil.</title>
        <authorList>
            <person name="Nakai R."/>
            <person name="Kusada H."/>
            <person name="Tamaki H."/>
        </authorList>
    </citation>
    <scope>NUCLEOTIDE SEQUENCE</scope>
    <source>
        <strain evidence="2">TMPK1</strain>
    </source>
</reference>
<gene>
    <name evidence="2" type="ORF">TMPK1_29770</name>
</gene>
<accession>A0A8S8XIZ0</accession>
<comment type="caution">
    <text evidence="2">The sequence shown here is derived from an EMBL/GenBank/DDBJ whole genome shotgun (WGS) entry which is preliminary data.</text>
</comment>
<sequence length="115" mass="12589">MRMTLAVVGLVLATSSAFASPQRVTYALGTDDPQVRALAERGAQMLTPERACEGAVLVRRDFNHGSTQDPAFRYECTDVDRKSVVHLEASAIRAFDPSKAQGPDYFGNRSIDSQR</sequence>
<feature type="chain" id="PRO_5035945644" description="UrcA family protein" evidence="1">
    <location>
        <begin position="20"/>
        <end position="115"/>
    </location>
</feature>
<proteinExistence type="predicted"/>
<keyword evidence="1" id="KW-0732">Signal</keyword>
<keyword evidence="3" id="KW-1185">Reference proteome</keyword>
<protein>
    <recommendedName>
        <fullName evidence="4">UrcA family protein</fullName>
    </recommendedName>
</protein>
<dbReference type="RefSeq" id="WP_420243924.1">
    <property type="nucleotide sequence ID" value="NZ_BOPV01000001.1"/>
</dbReference>
<dbReference type="EMBL" id="BOPV01000001">
    <property type="protein sequence ID" value="GIL40740.1"/>
    <property type="molecule type" value="Genomic_DNA"/>
</dbReference>